<dbReference type="InterPro" id="IPR012373">
    <property type="entry name" value="Ferrdict_sens_TM"/>
</dbReference>
<comment type="caution">
    <text evidence="3">The sequence shown here is derived from an EMBL/GenBank/DDBJ whole genome shotgun (WGS) entry which is preliminary data.</text>
</comment>
<evidence type="ECO:0000313" key="4">
    <source>
        <dbReference type="Proteomes" id="UP000321926"/>
    </source>
</evidence>
<dbReference type="PIRSF" id="PIRSF018266">
    <property type="entry name" value="FecR"/>
    <property type="match status" value="1"/>
</dbReference>
<feature type="domain" description="Protein FecR C-terminal" evidence="2">
    <location>
        <begin position="266"/>
        <end position="333"/>
    </location>
</feature>
<dbReference type="Gene3D" id="2.60.120.1440">
    <property type="match status" value="1"/>
</dbReference>
<dbReference type="InterPro" id="IPR032508">
    <property type="entry name" value="FecR_C"/>
</dbReference>
<dbReference type="Gene3D" id="3.55.50.30">
    <property type="match status" value="1"/>
</dbReference>
<evidence type="ECO:0000313" key="3">
    <source>
        <dbReference type="EMBL" id="TXK33865.1"/>
    </source>
</evidence>
<keyword evidence="4" id="KW-1185">Reference proteome</keyword>
<dbReference type="Pfam" id="PF04773">
    <property type="entry name" value="FecR"/>
    <property type="match status" value="1"/>
</dbReference>
<organism evidence="3 4">
    <name type="scientific">Pontibacter qinzhouensis</name>
    <dbReference type="NCBI Taxonomy" id="2603253"/>
    <lineage>
        <taxon>Bacteria</taxon>
        <taxon>Pseudomonadati</taxon>
        <taxon>Bacteroidota</taxon>
        <taxon>Cytophagia</taxon>
        <taxon>Cytophagales</taxon>
        <taxon>Hymenobacteraceae</taxon>
        <taxon>Pontibacter</taxon>
    </lineage>
</organism>
<dbReference type="RefSeq" id="WP_147923209.1">
    <property type="nucleotide sequence ID" value="NZ_VRTY01000084.1"/>
</dbReference>
<accession>A0A5C8J7C8</accession>
<gene>
    <name evidence="3" type="ORF">FVR03_18260</name>
</gene>
<name>A0A5C8J7C8_9BACT</name>
<protein>
    <submittedName>
        <fullName evidence="3">DUF4974 domain-containing protein</fullName>
    </submittedName>
</protein>
<evidence type="ECO:0000259" key="1">
    <source>
        <dbReference type="Pfam" id="PF04773"/>
    </source>
</evidence>
<dbReference type="OrthoDB" id="1099916at2"/>
<feature type="domain" description="FecR protein" evidence="1">
    <location>
        <begin position="128"/>
        <end position="221"/>
    </location>
</feature>
<dbReference type="AlphaFoldDB" id="A0A5C8J7C8"/>
<dbReference type="EMBL" id="VRTY01000084">
    <property type="protein sequence ID" value="TXK33865.1"/>
    <property type="molecule type" value="Genomic_DNA"/>
</dbReference>
<dbReference type="PANTHER" id="PTHR30273:SF2">
    <property type="entry name" value="PROTEIN FECR"/>
    <property type="match status" value="1"/>
</dbReference>
<dbReference type="PANTHER" id="PTHR30273">
    <property type="entry name" value="PERIPLASMIC SIGNAL SENSOR AND SIGMA FACTOR ACTIVATOR FECR-RELATED"/>
    <property type="match status" value="1"/>
</dbReference>
<evidence type="ECO:0000259" key="2">
    <source>
        <dbReference type="Pfam" id="PF16344"/>
    </source>
</evidence>
<dbReference type="Pfam" id="PF16344">
    <property type="entry name" value="FecR_C"/>
    <property type="match status" value="1"/>
</dbReference>
<dbReference type="Proteomes" id="UP000321926">
    <property type="component" value="Unassembled WGS sequence"/>
</dbReference>
<dbReference type="InterPro" id="IPR006860">
    <property type="entry name" value="FecR"/>
</dbReference>
<proteinExistence type="predicted"/>
<dbReference type="GO" id="GO:0016989">
    <property type="term" value="F:sigma factor antagonist activity"/>
    <property type="evidence" value="ECO:0007669"/>
    <property type="project" value="TreeGrafter"/>
</dbReference>
<reference evidence="3 4" key="1">
    <citation type="submission" date="2019-08" db="EMBL/GenBank/DDBJ databases">
        <authorList>
            <person name="Shi S."/>
        </authorList>
    </citation>
    <scope>NUCLEOTIDE SEQUENCE [LARGE SCALE GENOMIC DNA]</scope>
    <source>
        <strain evidence="3 4">GY10130</strain>
    </source>
</reference>
<sequence length="338" mass="37020">MTISSNPDIPHELLIRFLSGEANAEEKQLVQEWLQADAANQAHFQELAVLWNSSANSSAIGQLDTAADWQKVRNRIVPQLDETSVLPLRPHRTWLTPLLKIAASIVLIFGIALGFSPELRQRLFNQQVVVTATAGQEELTLPDGSKVYLNEGARLTYSKAFTGDKREVQLQGEAFFEVAKDAEKPFEVTAGAVVTQVLGTSFNINAPATDTVAVTVVTGRVAVFAAENEREKLLLTPGESSTYQGGNLAKATTADLNVLAWKTRTLTFRNTPLPEVLQALSKHYHVSLQLGSEELKKCDLTSTFERQSLEEVLEEIALVLPVTIDRKADNILISGKGC</sequence>